<dbReference type="EMBL" id="LMVP01000223">
    <property type="protein sequence ID" value="PAV12553.1"/>
    <property type="molecule type" value="Genomic_DNA"/>
</dbReference>
<accession>A0A2A2HTE0</accession>
<keyword evidence="1" id="KW-1133">Transmembrane helix</keyword>
<feature type="transmembrane region" description="Helical" evidence="1">
    <location>
        <begin position="138"/>
        <end position="158"/>
    </location>
</feature>
<protein>
    <recommendedName>
        <fullName evidence="2">DUF7344 domain-containing protein</fullName>
    </recommendedName>
</protein>
<dbReference type="Pfam" id="PF24035">
    <property type="entry name" value="DUF7344"/>
    <property type="match status" value="1"/>
</dbReference>
<organism evidence="3 4">
    <name type="scientific">Methanosarcina spelaei</name>
    <dbReference type="NCBI Taxonomy" id="1036679"/>
    <lineage>
        <taxon>Archaea</taxon>
        <taxon>Methanobacteriati</taxon>
        <taxon>Methanobacteriota</taxon>
        <taxon>Stenosarchaea group</taxon>
        <taxon>Methanomicrobia</taxon>
        <taxon>Methanosarcinales</taxon>
        <taxon>Methanosarcinaceae</taxon>
        <taxon>Methanosarcina</taxon>
    </lineage>
</organism>
<gene>
    <name evidence="3" type="ORF">ASJ81_01345</name>
</gene>
<feature type="transmembrane region" description="Helical" evidence="1">
    <location>
        <begin position="164"/>
        <end position="185"/>
    </location>
</feature>
<name>A0A2A2HTE0_9EURY</name>
<dbReference type="OrthoDB" id="331021at2157"/>
<evidence type="ECO:0000313" key="3">
    <source>
        <dbReference type="EMBL" id="PAV12553.1"/>
    </source>
</evidence>
<keyword evidence="4" id="KW-1185">Reference proteome</keyword>
<dbReference type="AlphaFoldDB" id="A0A2A2HTE0"/>
<evidence type="ECO:0000259" key="2">
    <source>
        <dbReference type="Pfam" id="PF24035"/>
    </source>
</evidence>
<keyword evidence="1" id="KW-0472">Membrane</keyword>
<keyword evidence="1" id="KW-0812">Transmembrane</keyword>
<dbReference type="Proteomes" id="UP000218164">
    <property type="component" value="Unassembled WGS sequence"/>
</dbReference>
<evidence type="ECO:0000313" key="4">
    <source>
        <dbReference type="Proteomes" id="UP000218164"/>
    </source>
</evidence>
<dbReference type="InterPro" id="IPR055768">
    <property type="entry name" value="DUF7344"/>
</dbReference>
<evidence type="ECO:0000256" key="1">
    <source>
        <dbReference type="SAM" id="Phobius"/>
    </source>
</evidence>
<reference evidence="3 4" key="1">
    <citation type="journal article" date="2017" name="BMC Genomics">
        <title>Genomic analysis of methanogenic archaea reveals a shift towards energy conservation.</title>
        <authorList>
            <person name="Gilmore S.P."/>
            <person name="Henske J.K."/>
            <person name="Sexton J.A."/>
            <person name="Solomon K.V."/>
            <person name="Seppala S."/>
            <person name="Yoo J.I."/>
            <person name="Huyett L.M."/>
            <person name="Pressman A."/>
            <person name="Cogan J.Z."/>
            <person name="Kivenson V."/>
            <person name="Peng X."/>
            <person name="Tan Y."/>
            <person name="Valentine D.L."/>
            <person name="O'Malley M.A."/>
        </authorList>
    </citation>
    <scope>NUCLEOTIDE SEQUENCE [LARGE SCALE GENOMIC DNA]</scope>
    <source>
        <strain evidence="3 4">MC-15</strain>
    </source>
</reference>
<proteinExistence type="predicted"/>
<dbReference type="RefSeq" id="WP_095644533.1">
    <property type="nucleotide sequence ID" value="NZ_LMVP01000223.1"/>
</dbReference>
<feature type="domain" description="DUF7344" evidence="2">
    <location>
        <begin position="37"/>
        <end position="113"/>
    </location>
</feature>
<sequence length="190" mass="21836">MCLLLSITQAHYQKENNTCNPQITVQTQMQLTKNDIFGVLQNDRRRCVLEILRSQGRQSVRSLSDEIARIESQAEEPKENIRKSIYVSLLQTHIPKMESLGIVAYSKEQDTVELLPASRDFDIYMETVKNGDIPWSQFYLDLSILAIVGSLMIFSGLIKCISSFQWIFFTIGIFMATSIAHMYYVRKLGK</sequence>
<comment type="caution">
    <text evidence="3">The sequence shown here is derived from an EMBL/GenBank/DDBJ whole genome shotgun (WGS) entry which is preliminary data.</text>
</comment>